<evidence type="ECO:0000256" key="1">
    <source>
        <dbReference type="ARBA" id="ARBA00022679"/>
    </source>
</evidence>
<keyword evidence="2" id="KW-0012">Acyltransferase</keyword>
<dbReference type="PANTHER" id="PTHR43420">
    <property type="entry name" value="ACETYLTRANSFERASE"/>
    <property type="match status" value="1"/>
</dbReference>
<dbReference type="InterPro" id="IPR050680">
    <property type="entry name" value="YpeA/RimI_acetyltransf"/>
</dbReference>
<dbReference type="AlphaFoldDB" id="A0A1H3WKA9"/>
<protein>
    <submittedName>
        <fullName evidence="4">Acetyltransferase (GNAT) family protein</fullName>
    </submittedName>
</protein>
<dbReference type="InterPro" id="IPR000182">
    <property type="entry name" value="GNAT_dom"/>
</dbReference>
<evidence type="ECO:0000256" key="2">
    <source>
        <dbReference type="ARBA" id="ARBA00023315"/>
    </source>
</evidence>
<dbReference type="CDD" id="cd04301">
    <property type="entry name" value="NAT_SF"/>
    <property type="match status" value="1"/>
</dbReference>
<dbReference type="Gene3D" id="3.40.630.30">
    <property type="match status" value="1"/>
</dbReference>
<dbReference type="RefSeq" id="WP_092561565.1">
    <property type="nucleotide sequence ID" value="NZ_FNQV01000002.1"/>
</dbReference>
<evidence type="ECO:0000259" key="3">
    <source>
        <dbReference type="PROSITE" id="PS51186"/>
    </source>
</evidence>
<dbReference type="Proteomes" id="UP000199288">
    <property type="component" value="Unassembled WGS sequence"/>
</dbReference>
<dbReference type="OrthoDB" id="3267868at2"/>
<accession>A0A1H3WKA9</accession>
<dbReference type="SUPFAM" id="SSF55729">
    <property type="entry name" value="Acyl-CoA N-acyltransferases (Nat)"/>
    <property type="match status" value="1"/>
</dbReference>
<proteinExistence type="predicted"/>
<keyword evidence="1 4" id="KW-0808">Transferase</keyword>
<gene>
    <name evidence="4" type="ORF">SAMN02910418_00459</name>
</gene>
<dbReference type="Pfam" id="PF00583">
    <property type="entry name" value="Acetyltransf_1"/>
    <property type="match status" value="1"/>
</dbReference>
<dbReference type="InterPro" id="IPR016181">
    <property type="entry name" value="Acyl_CoA_acyltransferase"/>
</dbReference>
<keyword evidence="5" id="KW-1185">Reference proteome</keyword>
<organism evidence="4 5">
    <name type="scientific">Bowdeniella nasicola</name>
    <dbReference type="NCBI Taxonomy" id="208480"/>
    <lineage>
        <taxon>Bacteria</taxon>
        <taxon>Bacillati</taxon>
        <taxon>Actinomycetota</taxon>
        <taxon>Actinomycetes</taxon>
        <taxon>Actinomycetales</taxon>
        <taxon>Actinomycetaceae</taxon>
        <taxon>Bowdeniella</taxon>
    </lineage>
</organism>
<evidence type="ECO:0000313" key="4">
    <source>
        <dbReference type="EMBL" id="SDZ86834.1"/>
    </source>
</evidence>
<dbReference type="PROSITE" id="PS51186">
    <property type="entry name" value="GNAT"/>
    <property type="match status" value="1"/>
</dbReference>
<dbReference type="GO" id="GO:0016747">
    <property type="term" value="F:acyltransferase activity, transferring groups other than amino-acyl groups"/>
    <property type="evidence" value="ECO:0007669"/>
    <property type="project" value="InterPro"/>
</dbReference>
<evidence type="ECO:0000313" key="5">
    <source>
        <dbReference type="Proteomes" id="UP000199288"/>
    </source>
</evidence>
<reference evidence="5" key="1">
    <citation type="submission" date="2016-10" db="EMBL/GenBank/DDBJ databases">
        <authorList>
            <person name="Varghese N."/>
            <person name="Submissions S."/>
        </authorList>
    </citation>
    <scope>NUCLEOTIDE SEQUENCE [LARGE SCALE GENOMIC DNA]</scope>
    <source>
        <strain evidence="5">KPR-1</strain>
    </source>
</reference>
<name>A0A1H3WKA9_9ACTO</name>
<sequence>MISSYEEAAAHWPNIAAATTRWAGHRVFSLDGPTPSFILLPTDPERGDVLVVGERSPELIESYLPEDVHFVMAEAREDHADDEVLRAAGFLPIGDWWWMACRTPVAHQAGQERVAPLTLSQEEIRDAQSRCNPDTHVQSDDPAYQWWGYEAPDGVIAGIVAVQDLPEHLVGGEAGISLSALGVDPAYRRQGIAAAMMATLTNYGLTRGAVVQCGVWKSNEPALRIYRRLGYREEHAIRGWRRM</sequence>
<feature type="domain" description="N-acetyltransferase" evidence="3">
    <location>
        <begin position="112"/>
        <end position="243"/>
    </location>
</feature>
<dbReference type="EMBL" id="FNQV01000002">
    <property type="protein sequence ID" value="SDZ86834.1"/>
    <property type="molecule type" value="Genomic_DNA"/>
</dbReference>